<organism evidence="9 10">
    <name type="scientific">Clostridium colicanis DSM 13634</name>
    <dbReference type="NCBI Taxonomy" id="1121305"/>
    <lineage>
        <taxon>Bacteria</taxon>
        <taxon>Bacillati</taxon>
        <taxon>Bacillota</taxon>
        <taxon>Clostridia</taxon>
        <taxon>Eubacteriales</taxon>
        <taxon>Clostridiaceae</taxon>
        <taxon>Clostridium</taxon>
    </lineage>
</organism>
<name>A0A151AP79_9CLOT</name>
<evidence type="ECO:0000256" key="8">
    <source>
        <dbReference type="SAM" id="Phobius"/>
    </source>
</evidence>
<evidence type="ECO:0000256" key="1">
    <source>
        <dbReference type="ARBA" id="ARBA00004141"/>
    </source>
</evidence>
<dbReference type="EMBL" id="LTBB01000004">
    <property type="protein sequence ID" value="KYH29415.1"/>
    <property type="molecule type" value="Genomic_DNA"/>
</dbReference>
<accession>A0A151AP79</accession>
<evidence type="ECO:0000313" key="10">
    <source>
        <dbReference type="Proteomes" id="UP000075374"/>
    </source>
</evidence>
<keyword evidence="10" id="KW-1185">Reference proteome</keyword>
<evidence type="ECO:0000256" key="4">
    <source>
        <dbReference type="ARBA" id="ARBA00022544"/>
    </source>
</evidence>
<keyword evidence="4" id="KW-0309">Germination</keyword>
<dbReference type="PANTHER" id="PTHR34975">
    <property type="entry name" value="SPORE GERMINATION PROTEIN A2"/>
    <property type="match status" value="1"/>
</dbReference>
<comment type="similarity">
    <text evidence="2">Belongs to the amino acid-polyamine-organocation (APC) superfamily. Spore germination protein (SGP) (TC 2.A.3.9) family.</text>
</comment>
<dbReference type="Pfam" id="PF03845">
    <property type="entry name" value="Spore_permease"/>
    <property type="match status" value="1"/>
</dbReference>
<evidence type="ECO:0000256" key="3">
    <source>
        <dbReference type="ARBA" id="ARBA00022448"/>
    </source>
</evidence>
<dbReference type="GO" id="GO:0009847">
    <property type="term" value="P:spore germination"/>
    <property type="evidence" value="ECO:0007669"/>
    <property type="project" value="InterPro"/>
</dbReference>
<keyword evidence="5 8" id="KW-0812">Transmembrane</keyword>
<protein>
    <submittedName>
        <fullName evidence="9">Spore germination protein A2</fullName>
    </submittedName>
</protein>
<feature type="transmembrane region" description="Helical" evidence="8">
    <location>
        <begin position="194"/>
        <end position="214"/>
    </location>
</feature>
<feature type="transmembrane region" description="Helical" evidence="8">
    <location>
        <begin position="90"/>
        <end position="109"/>
    </location>
</feature>
<keyword evidence="3" id="KW-0813">Transport</keyword>
<dbReference type="AlphaFoldDB" id="A0A151AP79"/>
<feature type="transmembrane region" description="Helical" evidence="8">
    <location>
        <begin position="157"/>
        <end position="174"/>
    </location>
</feature>
<comment type="subcellular location">
    <subcellularLocation>
        <location evidence="1">Membrane</location>
        <topology evidence="1">Multi-pass membrane protein</topology>
    </subcellularLocation>
</comment>
<dbReference type="GO" id="GO:0016020">
    <property type="term" value="C:membrane"/>
    <property type="evidence" value="ECO:0007669"/>
    <property type="project" value="UniProtKB-SubCell"/>
</dbReference>
<dbReference type="NCBIfam" id="TIGR00912">
    <property type="entry name" value="2A0309"/>
    <property type="match status" value="1"/>
</dbReference>
<dbReference type="InterPro" id="IPR004761">
    <property type="entry name" value="Spore_GerAB"/>
</dbReference>
<proteinExistence type="inferred from homology"/>
<evidence type="ECO:0000256" key="7">
    <source>
        <dbReference type="ARBA" id="ARBA00023136"/>
    </source>
</evidence>
<reference evidence="9 10" key="1">
    <citation type="submission" date="2016-02" db="EMBL/GenBank/DDBJ databases">
        <title>Genome sequence of Clostridium colicanis DSM 13634.</title>
        <authorList>
            <person name="Poehlein A."/>
            <person name="Daniel R."/>
        </authorList>
    </citation>
    <scope>NUCLEOTIDE SEQUENCE [LARGE SCALE GENOMIC DNA]</scope>
    <source>
        <strain evidence="9 10">DSM 13634</strain>
    </source>
</reference>
<feature type="transmembrane region" description="Helical" evidence="8">
    <location>
        <begin position="313"/>
        <end position="331"/>
    </location>
</feature>
<dbReference type="PANTHER" id="PTHR34975:SF2">
    <property type="entry name" value="SPORE GERMINATION PROTEIN A2"/>
    <property type="match status" value="1"/>
</dbReference>
<feature type="transmembrane region" description="Helical" evidence="8">
    <location>
        <begin position="280"/>
        <end position="301"/>
    </location>
</feature>
<dbReference type="STRING" id="1121305.CLCOL_11630"/>
<feature type="transmembrane region" description="Helical" evidence="8">
    <location>
        <begin position="226"/>
        <end position="249"/>
    </location>
</feature>
<evidence type="ECO:0000256" key="5">
    <source>
        <dbReference type="ARBA" id="ARBA00022692"/>
    </source>
</evidence>
<evidence type="ECO:0000256" key="6">
    <source>
        <dbReference type="ARBA" id="ARBA00022989"/>
    </source>
</evidence>
<dbReference type="Proteomes" id="UP000075374">
    <property type="component" value="Unassembled WGS sequence"/>
</dbReference>
<comment type="caution">
    <text evidence="9">The sequence shown here is derived from an EMBL/GenBank/DDBJ whole genome shotgun (WGS) entry which is preliminary data.</text>
</comment>
<evidence type="ECO:0000313" key="9">
    <source>
        <dbReference type="EMBL" id="KYH29415.1"/>
    </source>
</evidence>
<feature type="transmembrane region" description="Helical" evidence="8">
    <location>
        <begin position="351"/>
        <end position="369"/>
    </location>
</feature>
<gene>
    <name evidence="9" type="primary">gerAB</name>
    <name evidence="9" type="ORF">CLCOL_11630</name>
</gene>
<dbReference type="PATRIC" id="fig|1121305.3.peg.1163"/>
<feature type="transmembrane region" description="Helical" evidence="8">
    <location>
        <begin position="20"/>
        <end position="38"/>
    </location>
</feature>
<dbReference type="Gene3D" id="1.20.1740.10">
    <property type="entry name" value="Amino acid/polyamine transporter I"/>
    <property type="match status" value="1"/>
</dbReference>
<sequence>MILKEVSCILMNKKNILSQYDLFVTIVVTVVGSAAFTYPRKLSEVIGSEGWIVIILSALILLPFLYIIYKAIKINGYRRLVEMLQRNFGKFLGNVIAIYIVLTGIFIMAIEMRTFAEVIKMYLLNRTPTEFIILVMFLVGGFLVRGEIESVIKFNEIAFWLMFVPVLIGIPFVLKGSDFSNILPIFVHEPLEYIKATRVSIFNFLGFGILYMIIPMVKNKKSIVRVTFKSLAFISVFYIIITLSALFVFSKEYNSQLLWPTISMFSTVDMPGNFIERWEGIVMAFWIIFYFTTYINIYYFSSEIIRDVFRLEDVKVSLVLITPIIYILSLYPENIAEVYSIQDRFIPYTDPIVIGILPIALLITGLIKARRVKDEI</sequence>
<keyword evidence="6 8" id="KW-1133">Transmembrane helix</keyword>
<keyword evidence="7 8" id="KW-0472">Membrane</keyword>
<feature type="transmembrane region" description="Helical" evidence="8">
    <location>
        <begin position="129"/>
        <end position="145"/>
    </location>
</feature>
<feature type="transmembrane region" description="Helical" evidence="8">
    <location>
        <begin position="50"/>
        <end position="69"/>
    </location>
</feature>
<evidence type="ECO:0000256" key="2">
    <source>
        <dbReference type="ARBA" id="ARBA00007998"/>
    </source>
</evidence>